<keyword evidence="2" id="KW-0649">Protein kinase inhibitor</keyword>
<evidence type="ECO:0000256" key="2">
    <source>
        <dbReference type="ARBA" id="ARBA00023013"/>
    </source>
</evidence>
<proteinExistence type="inferred from homology"/>
<evidence type="ECO:0000256" key="3">
    <source>
        <dbReference type="SAM" id="MobiDB-lite"/>
    </source>
</evidence>
<dbReference type="PIRSF" id="PIRSF017811">
    <property type="entry name" value="CDK_inhib_pln"/>
    <property type="match status" value="1"/>
</dbReference>
<dbReference type="GO" id="GO:0005634">
    <property type="term" value="C:nucleus"/>
    <property type="evidence" value="ECO:0007669"/>
    <property type="project" value="InterPro"/>
</dbReference>
<reference evidence="5 6" key="1">
    <citation type="submission" date="2023-10" db="EMBL/GenBank/DDBJ databases">
        <title>Chromosome-scale genome assembly provides insights into flower coloration mechanisms of Canna indica.</title>
        <authorList>
            <person name="Li C."/>
        </authorList>
    </citation>
    <scope>NUCLEOTIDE SEQUENCE [LARGE SCALE GENOMIC DNA]</scope>
    <source>
        <tissue evidence="5">Flower</tissue>
    </source>
</reference>
<dbReference type="InterPro" id="IPR044275">
    <property type="entry name" value="KRP"/>
</dbReference>
<comment type="similarity">
    <text evidence="1">Belongs to the CDI family. ICK/KRP subfamily.</text>
</comment>
<dbReference type="Gene3D" id="4.10.365.10">
    <property type="entry name" value="p27"/>
    <property type="match status" value="1"/>
</dbReference>
<dbReference type="GO" id="GO:0004861">
    <property type="term" value="F:cyclin-dependent protein serine/threonine kinase inhibitor activity"/>
    <property type="evidence" value="ECO:0007669"/>
    <property type="project" value="InterPro"/>
</dbReference>
<gene>
    <name evidence="5" type="ORF">Cni_G07460</name>
</gene>
<dbReference type="Proteomes" id="UP001327560">
    <property type="component" value="Chromosome 2"/>
</dbReference>
<keyword evidence="6" id="KW-1185">Reference proteome</keyword>
<evidence type="ECO:0000313" key="6">
    <source>
        <dbReference type="Proteomes" id="UP001327560"/>
    </source>
</evidence>
<dbReference type="PANTHER" id="PTHR46776">
    <property type="entry name" value="CYCLIN-DEPENDENT KINASE INHIBITOR 4-RELATED"/>
    <property type="match status" value="1"/>
</dbReference>
<evidence type="ECO:0000256" key="1">
    <source>
        <dbReference type="ARBA" id="ARBA00010274"/>
    </source>
</evidence>
<feature type="region of interest" description="Disordered" evidence="3">
    <location>
        <begin position="53"/>
        <end position="114"/>
    </location>
</feature>
<dbReference type="AlphaFoldDB" id="A0AAQ3JYS5"/>
<accession>A0AAQ3JYS5</accession>
<dbReference type="InterPro" id="IPR003175">
    <property type="entry name" value="CDI_dom"/>
</dbReference>
<dbReference type="EMBL" id="CP136891">
    <property type="protein sequence ID" value="WOK98748.1"/>
    <property type="molecule type" value="Genomic_DNA"/>
</dbReference>
<feature type="compositionally biased region" description="Low complexity" evidence="3">
    <location>
        <begin position="94"/>
        <end position="107"/>
    </location>
</feature>
<dbReference type="GO" id="GO:0051726">
    <property type="term" value="P:regulation of cell cycle"/>
    <property type="evidence" value="ECO:0007669"/>
    <property type="project" value="InterPro"/>
</dbReference>
<protein>
    <recommendedName>
        <fullName evidence="4">Cyclin-dependent kinase inhibitor domain-containing protein</fullName>
    </recommendedName>
</protein>
<evidence type="ECO:0000259" key="4">
    <source>
        <dbReference type="Pfam" id="PF02234"/>
    </source>
</evidence>
<feature type="region of interest" description="Disordered" evidence="3">
    <location>
        <begin position="154"/>
        <end position="186"/>
    </location>
</feature>
<organism evidence="5 6">
    <name type="scientific">Canna indica</name>
    <name type="common">Indian-shot</name>
    <dbReference type="NCBI Taxonomy" id="4628"/>
    <lineage>
        <taxon>Eukaryota</taxon>
        <taxon>Viridiplantae</taxon>
        <taxon>Streptophyta</taxon>
        <taxon>Embryophyta</taxon>
        <taxon>Tracheophyta</taxon>
        <taxon>Spermatophyta</taxon>
        <taxon>Magnoliopsida</taxon>
        <taxon>Liliopsida</taxon>
        <taxon>Zingiberales</taxon>
        <taxon>Cannaceae</taxon>
        <taxon>Canna</taxon>
    </lineage>
</organism>
<sequence>MGKYTRKAKISGEMAVMDVSHHEAPGGVRTRARTLSAAATDSSLCYLELRSRRLEKPAPPGPTSTSGKCKGVDEANPQTILGSRSAVPTLRMHSGSVRSASRRSFSSKGEGVAETTTVDWAPDVEASSGDNVLDFEDRERCARETTPCSLIMDSEMIGTPSSTTRPRNPSARNQRRNSINPNIPTSQDMEEFFANSEQLQQQDFQEKYNFDFANEYPLSGRYEWVKNF</sequence>
<feature type="compositionally biased region" description="Polar residues" evidence="3">
    <location>
        <begin position="159"/>
        <end position="186"/>
    </location>
</feature>
<dbReference type="Pfam" id="PF02234">
    <property type="entry name" value="CDI"/>
    <property type="match status" value="1"/>
</dbReference>
<name>A0AAQ3JYS5_9LILI</name>
<feature type="domain" description="Cyclin-dependent kinase inhibitor" evidence="4">
    <location>
        <begin position="182"/>
        <end position="226"/>
    </location>
</feature>
<evidence type="ECO:0000313" key="5">
    <source>
        <dbReference type="EMBL" id="WOK98748.1"/>
    </source>
</evidence>
<dbReference type="InterPro" id="IPR044898">
    <property type="entry name" value="CDI_dom_sf"/>
</dbReference>